<keyword evidence="3" id="KW-1185">Reference proteome</keyword>
<dbReference type="InterPro" id="IPR058997">
    <property type="entry name" value="YycE-like_C"/>
</dbReference>
<name>A0A9W8QRJ3_AKAMU</name>
<dbReference type="KEGG" id="amus:LMH87_006637"/>
<dbReference type="AlphaFoldDB" id="A0A9W8QRJ3"/>
<organism evidence="2 3">
    <name type="scientific">Akanthomyces muscarius</name>
    <name type="common">Entomopathogenic fungus</name>
    <name type="synonym">Lecanicillium muscarium</name>
    <dbReference type="NCBI Taxonomy" id="2231603"/>
    <lineage>
        <taxon>Eukaryota</taxon>
        <taxon>Fungi</taxon>
        <taxon>Dikarya</taxon>
        <taxon>Ascomycota</taxon>
        <taxon>Pezizomycotina</taxon>
        <taxon>Sordariomycetes</taxon>
        <taxon>Hypocreomycetidae</taxon>
        <taxon>Hypocreales</taxon>
        <taxon>Cordycipitaceae</taxon>
        <taxon>Akanthomyces</taxon>
    </lineage>
</organism>
<dbReference type="Gene3D" id="3.10.180.10">
    <property type="entry name" value="2,3-Dihydroxybiphenyl 1,2-Dioxygenase, domain 1"/>
    <property type="match status" value="1"/>
</dbReference>
<dbReference type="GeneID" id="80893796"/>
<dbReference type="PROSITE" id="PS51819">
    <property type="entry name" value="VOC"/>
    <property type="match status" value="1"/>
</dbReference>
<dbReference type="InterPro" id="IPR029068">
    <property type="entry name" value="Glyas_Bleomycin-R_OHBP_Dase"/>
</dbReference>
<gene>
    <name evidence="2" type="ORF">LMH87_006637</name>
</gene>
<dbReference type="InterPro" id="IPR058998">
    <property type="entry name" value="YycE-like_N"/>
</dbReference>
<dbReference type="Proteomes" id="UP001144673">
    <property type="component" value="Chromosome 1"/>
</dbReference>
<dbReference type="CDD" id="cd06587">
    <property type="entry name" value="VOC"/>
    <property type="match status" value="1"/>
</dbReference>
<dbReference type="RefSeq" id="XP_056059902.1">
    <property type="nucleotide sequence ID" value="XM_056204556.1"/>
</dbReference>
<dbReference type="Pfam" id="PF22659">
    <property type="entry name" value="YycE-like_C"/>
    <property type="match status" value="1"/>
</dbReference>
<feature type="domain" description="VOC" evidence="1">
    <location>
        <begin position="4"/>
        <end position="129"/>
    </location>
</feature>
<evidence type="ECO:0000313" key="2">
    <source>
        <dbReference type="EMBL" id="KAJ4164987.1"/>
    </source>
</evidence>
<dbReference type="SUPFAM" id="SSF54593">
    <property type="entry name" value="Glyoxalase/Bleomycin resistance protein/Dihydroxybiphenyl dioxygenase"/>
    <property type="match status" value="1"/>
</dbReference>
<accession>A0A9W8QRJ3</accession>
<comment type="caution">
    <text evidence="2">The sequence shown here is derived from an EMBL/GenBank/DDBJ whole genome shotgun (WGS) entry which is preliminary data.</text>
</comment>
<reference evidence="2" key="1">
    <citation type="journal article" date="2023" name="Access Microbiol">
        <title>De-novo genome assembly for Akanthomyces muscarius, a biocontrol agent of insect agricultural pests.</title>
        <authorList>
            <person name="Erdos Z."/>
            <person name="Studholme D.J."/>
            <person name="Raymond B."/>
            <person name="Sharma M."/>
        </authorList>
    </citation>
    <scope>NUCLEOTIDE SEQUENCE</scope>
    <source>
        <strain evidence="2">Ve6</strain>
    </source>
</reference>
<evidence type="ECO:0000313" key="3">
    <source>
        <dbReference type="Proteomes" id="UP001144673"/>
    </source>
</evidence>
<protein>
    <recommendedName>
        <fullName evidence="1">VOC domain-containing protein</fullName>
    </recommendedName>
</protein>
<dbReference type="InterPro" id="IPR037523">
    <property type="entry name" value="VOC_core"/>
</dbReference>
<evidence type="ECO:0000259" key="1">
    <source>
        <dbReference type="PROSITE" id="PS51819"/>
    </source>
</evidence>
<dbReference type="Pfam" id="PF22658">
    <property type="entry name" value="YycE-like_N"/>
    <property type="match status" value="1"/>
</dbReference>
<sequence>MSLHGAHIRVARPTDDIDAVIPFYRDGLGFEILFRFGEHDGFDGVMLGLRGGAAYHLELTTKRGHAVGRAPTEDNLLIFYLPDGDTFQAAIARMQTHGFAAVASFNPYWDQKGKTFEDPDGYRVVLANMANPAV</sequence>
<proteinExistence type="predicted"/>
<dbReference type="EMBL" id="JAJHUN010000001">
    <property type="protein sequence ID" value="KAJ4164987.1"/>
    <property type="molecule type" value="Genomic_DNA"/>
</dbReference>